<dbReference type="InParanoid" id="T0Q7L1"/>
<evidence type="ECO:0000313" key="2">
    <source>
        <dbReference type="EMBL" id="EQC30610.1"/>
    </source>
</evidence>
<evidence type="ECO:0000313" key="3">
    <source>
        <dbReference type="EMBL" id="EQC30611.1"/>
    </source>
</evidence>
<dbReference type="GeneID" id="19952392"/>
<dbReference type="VEuPathDB" id="FungiDB:SDRG_11665"/>
<keyword evidence="4" id="KW-1185">Reference proteome</keyword>
<dbReference type="GeneID" id="19952393"/>
<gene>
    <name evidence="2" type="ORF">SDRG_11665</name>
    <name evidence="3" type="ORF">SDRG_11666</name>
</gene>
<feature type="signal peptide" evidence="1">
    <location>
        <begin position="1"/>
        <end position="17"/>
    </location>
</feature>
<dbReference type="OrthoDB" id="85617at2759"/>
<reference evidence="3 4" key="1">
    <citation type="submission" date="2012-04" db="EMBL/GenBank/DDBJ databases">
        <title>The Genome Sequence of Saprolegnia declina VS20.</title>
        <authorList>
            <consortium name="The Broad Institute Genome Sequencing Platform"/>
            <person name="Russ C."/>
            <person name="Nusbaum C."/>
            <person name="Tyler B."/>
            <person name="van West P."/>
            <person name="Dieguez-Uribeondo J."/>
            <person name="de Bruijn I."/>
            <person name="Tripathy S."/>
            <person name="Jiang R."/>
            <person name="Young S.K."/>
            <person name="Zeng Q."/>
            <person name="Gargeya S."/>
            <person name="Fitzgerald M."/>
            <person name="Haas B."/>
            <person name="Abouelleil A."/>
            <person name="Alvarado L."/>
            <person name="Arachchi H.M."/>
            <person name="Berlin A."/>
            <person name="Chapman S.B."/>
            <person name="Goldberg J."/>
            <person name="Griggs A."/>
            <person name="Gujja S."/>
            <person name="Hansen M."/>
            <person name="Howarth C."/>
            <person name="Imamovic A."/>
            <person name="Larimer J."/>
            <person name="McCowen C."/>
            <person name="Montmayeur A."/>
            <person name="Murphy C."/>
            <person name="Neiman D."/>
            <person name="Pearson M."/>
            <person name="Priest M."/>
            <person name="Roberts A."/>
            <person name="Saif S."/>
            <person name="Shea T."/>
            <person name="Sisk P."/>
            <person name="Sykes S."/>
            <person name="Wortman J."/>
            <person name="Nusbaum C."/>
            <person name="Birren B."/>
        </authorList>
    </citation>
    <scope>NUCLEOTIDE SEQUENCE [LARGE SCALE GENOMIC DNA]</scope>
    <source>
        <strain evidence="3 4">VS20</strain>
    </source>
</reference>
<evidence type="ECO:0000256" key="1">
    <source>
        <dbReference type="SAM" id="SignalP"/>
    </source>
</evidence>
<accession>T0Q7L1</accession>
<evidence type="ECO:0000313" key="4">
    <source>
        <dbReference type="Proteomes" id="UP000030762"/>
    </source>
</evidence>
<feature type="chain" id="PRO_5007727363" evidence="1">
    <location>
        <begin position="18"/>
        <end position="61"/>
    </location>
</feature>
<protein>
    <submittedName>
        <fullName evidence="3">Uncharacterized protein</fullName>
    </submittedName>
</protein>
<dbReference type="RefSeq" id="XP_008615936.1">
    <property type="nucleotide sequence ID" value="XM_008617714.1"/>
</dbReference>
<name>T0Q7L1_SAPDV</name>
<proteinExistence type="predicted"/>
<dbReference type="AlphaFoldDB" id="T0Q7L1"/>
<dbReference type="VEuPathDB" id="FungiDB:SDRG_11666"/>
<dbReference type="Proteomes" id="UP000030762">
    <property type="component" value="Unassembled WGS sequence"/>
</dbReference>
<dbReference type="EMBL" id="JH767174">
    <property type="protein sequence ID" value="EQC30611.1"/>
    <property type="molecule type" value="Genomic_DNA"/>
</dbReference>
<dbReference type="RefSeq" id="XP_008615937.1">
    <property type="nucleotide sequence ID" value="XM_008617715.1"/>
</dbReference>
<sequence length="61" mass="6624">MLKTMILMTLLSVFAAAAPDVDTTKNEAAPGGLPDPNGEFELCRNVCTTGVHGRVCHWRCY</sequence>
<dbReference type="EMBL" id="JH767174">
    <property type="protein sequence ID" value="EQC30610.1"/>
    <property type="molecule type" value="Genomic_DNA"/>
</dbReference>
<organism evidence="3 4">
    <name type="scientific">Saprolegnia diclina (strain VS20)</name>
    <dbReference type="NCBI Taxonomy" id="1156394"/>
    <lineage>
        <taxon>Eukaryota</taxon>
        <taxon>Sar</taxon>
        <taxon>Stramenopiles</taxon>
        <taxon>Oomycota</taxon>
        <taxon>Saprolegniomycetes</taxon>
        <taxon>Saprolegniales</taxon>
        <taxon>Saprolegniaceae</taxon>
        <taxon>Saprolegnia</taxon>
    </lineage>
</organism>
<keyword evidence="1" id="KW-0732">Signal</keyword>